<organism evidence="1 2">
    <name type="scientific">Dendrobium catenatum</name>
    <dbReference type="NCBI Taxonomy" id="906689"/>
    <lineage>
        <taxon>Eukaryota</taxon>
        <taxon>Viridiplantae</taxon>
        <taxon>Streptophyta</taxon>
        <taxon>Embryophyta</taxon>
        <taxon>Tracheophyta</taxon>
        <taxon>Spermatophyta</taxon>
        <taxon>Magnoliopsida</taxon>
        <taxon>Liliopsida</taxon>
        <taxon>Asparagales</taxon>
        <taxon>Orchidaceae</taxon>
        <taxon>Epidendroideae</taxon>
        <taxon>Malaxideae</taxon>
        <taxon>Dendrobiinae</taxon>
        <taxon>Dendrobium</taxon>
    </lineage>
</organism>
<name>A0A2I0W9T4_9ASPA</name>
<proteinExistence type="predicted"/>
<evidence type="ECO:0000313" key="1">
    <source>
        <dbReference type="EMBL" id="PKU72414.1"/>
    </source>
</evidence>
<reference evidence="1 2" key="2">
    <citation type="journal article" date="2017" name="Nature">
        <title>The Apostasia genome and the evolution of orchids.</title>
        <authorList>
            <person name="Zhang G.Q."/>
            <person name="Liu K.W."/>
            <person name="Li Z."/>
            <person name="Lohaus R."/>
            <person name="Hsiao Y.Y."/>
            <person name="Niu S.C."/>
            <person name="Wang J.Y."/>
            <person name="Lin Y.C."/>
            <person name="Xu Q."/>
            <person name="Chen L.J."/>
            <person name="Yoshida K."/>
            <person name="Fujiwara S."/>
            <person name="Wang Z.W."/>
            <person name="Zhang Y.Q."/>
            <person name="Mitsuda N."/>
            <person name="Wang M."/>
            <person name="Liu G.H."/>
            <person name="Pecoraro L."/>
            <person name="Huang H.X."/>
            <person name="Xiao X.J."/>
            <person name="Lin M."/>
            <person name="Wu X.Y."/>
            <person name="Wu W.L."/>
            <person name="Chen Y.Y."/>
            <person name="Chang S.B."/>
            <person name="Sakamoto S."/>
            <person name="Ohme-Takagi M."/>
            <person name="Yagi M."/>
            <person name="Zeng S.J."/>
            <person name="Shen C.Y."/>
            <person name="Yeh C.M."/>
            <person name="Luo Y.B."/>
            <person name="Tsai W.C."/>
            <person name="Van de Peer Y."/>
            <person name="Liu Z.J."/>
        </authorList>
    </citation>
    <scope>NUCLEOTIDE SEQUENCE [LARGE SCALE GENOMIC DNA]</scope>
    <source>
        <tissue evidence="1">The whole plant</tissue>
    </source>
</reference>
<gene>
    <name evidence="1" type="ORF">MA16_Dca017903</name>
</gene>
<dbReference type="AlphaFoldDB" id="A0A2I0W9T4"/>
<keyword evidence="2" id="KW-1185">Reference proteome</keyword>
<dbReference type="EMBL" id="KZ502837">
    <property type="protein sequence ID" value="PKU72414.1"/>
    <property type="molecule type" value="Genomic_DNA"/>
</dbReference>
<dbReference type="Proteomes" id="UP000233837">
    <property type="component" value="Unassembled WGS sequence"/>
</dbReference>
<protein>
    <submittedName>
        <fullName evidence="1">Uncharacterized protein</fullName>
    </submittedName>
</protein>
<sequence length="88" mass="8512">MVCGVMGIFGIAATYNLLLVYIYGGVVSDDGEEHVVGMCAAGGADRGGGGADGGGDGGRCDVFGVWGLWSGGGSDGFVYAGDVGSAVV</sequence>
<reference evidence="1 2" key="1">
    <citation type="journal article" date="2016" name="Sci. Rep.">
        <title>The Dendrobium catenatum Lindl. genome sequence provides insights into polysaccharide synthase, floral development and adaptive evolution.</title>
        <authorList>
            <person name="Zhang G.Q."/>
            <person name="Xu Q."/>
            <person name="Bian C."/>
            <person name="Tsai W.C."/>
            <person name="Yeh C.M."/>
            <person name="Liu K.W."/>
            <person name="Yoshida K."/>
            <person name="Zhang L.S."/>
            <person name="Chang S.B."/>
            <person name="Chen F."/>
            <person name="Shi Y."/>
            <person name="Su Y.Y."/>
            <person name="Zhang Y.Q."/>
            <person name="Chen L.J."/>
            <person name="Yin Y."/>
            <person name="Lin M."/>
            <person name="Huang H."/>
            <person name="Deng H."/>
            <person name="Wang Z.W."/>
            <person name="Zhu S.L."/>
            <person name="Zhao X."/>
            <person name="Deng C."/>
            <person name="Niu S.C."/>
            <person name="Huang J."/>
            <person name="Wang M."/>
            <person name="Liu G.H."/>
            <person name="Yang H.J."/>
            <person name="Xiao X.J."/>
            <person name="Hsiao Y.Y."/>
            <person name="Wu W.L."/>
            <person name="Chen Y.Y."/>
            <person name="Mitsuda N."/>
            <person name="Ohme-Takagi M."/>
            <person name="Luo Y.B."/>
            <person name="Van de Peer Y."/>
            <person name="Liu Z.J."/>
        </authorList>
    </citation>
    <scope>NUCLEOTIDE SEQUENCE [LARGE SCALE GENOMIC DNA]</scope>
    <source>
        <tissue evidence="1">The whole plant</tissue>
    </source>
</reference>
<accession>A0A2I0W9T4</accession>
<evidence type="ECO:0000313" key="2">
    <source>
        <dbReference type="Proteomes" id="UP000233837"/>
    </source>
</evidence>